<feature type="transmembrane region" description="Helical" evidence="8">
    <location>
        <begin position="267"/>
        <end position="291"/>
    </location>
</feature>
<evidence type="ECO:0000313" key="10">
    <source>
        <dbReference type="Proteomes" id="UP000244152"/>
    </source>
</evidence>
<dbReference type="NCBIfam" id="TIGR04178">
    <property type="entry name" value="exo_archaeo"/>
    <property type="match status" value="1"/>
</dbReference>
<dbReference type="NCBIfam" id="TIGR03113">
    <property type="entry name" value="exosort_XrtB"/>
    <property type="match status" value="1"/>
</dbReference>
<dbReference type="GO" id="GO:0005886">
    <property type="term" value="C:plasma membrane"/>
    <property type="evidence" value="ECO:0007669"/>
    <property type="project" value="UniProtKB-SubCell"/>
</dbReference>
<evidence type="ECO:0000256" key="3">
    <source>
        <dbReference type="ARBA" id="ARBA00022670"/>
    </source>
</evidence>
<keyword evidence="4 8" id="KW-0812">Transmembrane</keyword>
<evidence type="ECO:0000313" key="9">
    <source>
        <dbReference type="EMBL" id="PTQ81027.1"/>
    </source>
</evidence>
<dbReference type="Pfam" id="PF09721">
    <property type="entry name" value="Exosortase_EpsH"/>
    <property type="match status" value="1"/>
</dbReference>
<evidence type="ECO:0000256" key="8">
    <source>
        <dbReference type="SAM" id="Phobius"/>
    </source>
</evidence>
<dbReference type="NCBIfam" id="TIGR02602">
    <property type="entry name" value="8TM_EpsH"/>
    <property type="match status" value="1"/>
</dbReference>
<dbReference type="EMBL" id="QAOK01000012">
    <property type="protein sequence ID" value="PTQ81027.1"/>
    <property type="molecule type" value="Genomic_DNA"/>
</dbReference>
<comment type="subcellular location">
    <subcellularLocation>
        <location evidence="1">Cell membrane</location>
        <topology evidence="1">Multi-pass membrane protein</topology>
    </subcellularLocation>
</comment>
<dbReference type="Proteomes" id="UP000244152">
    <property type="component" value="Unassembled WGS sequence"/>
</dbReference>
<dbReference type="RefSeq" id="WP_107762232.1">
    <property type="nucleotide sequence ID" value="NZ_QAOK01000012.1"/>
</dbReference>
<feature type="transmembrane region" description="Helical" evidence="8">
    <location>
        <begin position="136"/>
        <end position="155"/>
    </location>
</feature>
<evidence type="ECO:0000256" key="7">
    <source>
        <dbReference type="ARBA" id="ARBA00023136"/>
    </source>
</evidence>
<reference evidence="9 10" key="1">
    <citation type="submission" date="2018-04" db="EMBL/GenBank/DDBJ databases">
        <title>Active sludge and wastewater microbial communities from Klosterneuburg, Austria.</title>
        <authorList>
            <person name="Wagner M."/>
        </authorList>
    </citation>
    <scope>NUCLEOTIDE SEQUENCE [LARGE SCALE GENOMIC DNA]</scope>
    <source>
        <strain evidence="9 10">Nl12</strain>
    </source>
</reference>
<dbReference type="InterPro" id="IPR017544">
    <property type="entry name" value="Exosortase-2"/>
</dbReference>
<proteinExistence type="predicted"/>
<comment type="caution">
    <text evidence="9">The sequence shown here is derived from an EMBL/GenBank/DDBJ whole genome shotgun (WGS) entry which is preliminary data.</text>
</comment>
<feature type="transmembrane region" description="Helical" evidence="8">
    <location>
        <begin position="199"/>
        <end position="217"/>
    </location>
</feature>
<keyword evidence="5" id="KW-0378">Hydrolase</keyword>
<dbReference type="GO" id="GO:0008233">
    <property type="term" value="F:peptidase activity"/>
    <property type="evidence" value="ECO:0007669"/>
    <property type="project" value="UniProtKB-KW"/>
</dbReference>
<sequence length="304" mass="33715">MAINSSIILTKKNLLGGSRDPLLLWLPIIIGLTVLYLPSLVDLFRGIWSTDQQAHGPIVLSIACWLIYRKWPLMWQRSANQSSAPAGWLIFIIGLVLYVIGRSQEILLLEIGSVIWLLASILLLVCGTTALRMQWFPLFFMLFMIPLPSALVDAVTMPMKMAVSYVAETILFWFNYPIARTGVILQIGQYKLLVADACAGLHTLFTLEALGLLYLNLIRHDSLFRNIALAIFIVPISFTANVIRVMVLTLITYHFGDEAGQGFLHGFAGMVLFLSALLLIIGTDSLLQLLVKLRGVRSSALGEA</sequence>
<dbReference type="AlphaFoldDB" id="A0A2T5IB32"/>
<evidence type="ECO:0000256" key="6">
    <source>
        <dbReference type="ARBA" id="ARBA00022989"/>
    </source>
</evidence>
<feature type="transmembrane region" description="Helical" evidence="8">
    <location>
        <begin position="22"/>
        <end position="41"/>
    </location>
</feature>
<evidence type="ECO:0000256" key="5">
    <source>
        <dbReference type="ARBA" id="ARBA00022801"/>
    </source>
</evidence>
<dbReference type="GO" id="GO:0006508">
    <property type="term" value="P:proteolysis"/>
    <property type="evidence" value="ECO:0007669"/>
    <property type="project" value="UniProtKB-KW"/>
</dbReference>
<keyword evidence="7 8" id="KW-0472">Membrane</keyword>
<protein>
    <submittedName>
        <fullName evidence="9">Exosortase B</fullName>
    </submittedName>
</protein>
<feature type="transmembrane region" description="Helical" evidence="8">
    <location>
        <begin position="107"/>
        <end position="130"/>
    </location>
</feature>
<gene>
    <name evidence="9" type="ORF">C8R21_11272</name>
</gene>
<accession>A0A2T5IB32</accession>
<dbReference type="InterPro" id="IPR019127">
    <property type="entry name" value="Exosortase"/>
</dbReference>
<keyword evidence="3" id="KW-0645">Protease</keyword>
<evidence type="ECO:0000256" key="2">
    <source>
        <dbReference type="ARBA" id="ARBA00022475"/>
    </source>
</evidence>
<feature type="transmembrane region" description="Helical" evidence="8">
    <location>
        <begin position="83"/>
        <end position="100"/>
    </location>
</feature>
<feature type="transmembrane region" description="Helical" evidence="8">
    <location>
        <begin position="229"/>
        <end position="255"/>
    </location>
</feature>
<keyword evidence="2" id="KW-1003">Cell membrane</keyword>
<feature type="transmembrane region" description="Helical" evidence="8">
    <location>
        <begin position="162"/>
        <end position="179"/>
    </location>
</feature>
<keyword evidence="6 8" id="KW-1133">Transmembrane helix</keyword>
<evidence type="ECO:0000256" key="4">
    <source>
        <dbReference type="ARBA" id="ARBA00022692"/>
    </source>
</evidence>
<dbReference type="InterPro" id="IPR026392">
    <property type="entry name" value="Exo/Archaeosortase_dom"/>
</dbReference>
<dbReference type="InterPro" id="IPR013426">
    <property type="entry name" value="EpsH-like"/>
</dbReference>
<evidence type="ECO:0000256" key="1">
    <source>
        <dbReference type="ARBA" id="ARBA00004651"/>
    </source>
</evidence>
<name>A0A2T5IB32_9PROT</name>
<organism evidence="9 10">
    <name type="scientific">Nitrosospira multiformis</name>
    <dbReference type="NCBI Taxonomy" id="1231"/>
    <lineage>
        <taxon>Bacteria</taxon>
        <taxon>Pseudomonadati</taxon>
        <taxon>Pseudomonadota</taxon>
        <taxon>Betaproteobacteria</taxon>
        <taxon>Nitrosomonadales</taxon>
        <taxon>Nitrosomonadaceae</taxon>
        <taxon>Nitrosospira</taxon>
    </lineage>
</organism>